<evidence type="ECO:0000256" key="1">
    <source>
        <dbReference type="ARBA" id="ARBA00022679"/>
    </source>
</evidence>
<dbReference type="PANTHER" id="PTHR43792">
    <property type="entry name" value="GNAT FAMILY, PUTATIVE (AFU_ORTHOLOGUE AFUA_3G00765)-RELATED-RELATED"/>
    <property type="match status" value="1"/>
</dbReference>
<evidence type="ECO:0000259" key="4">
    <source>
        <dbReference type="PROSITE" id="PS51186"/>
    </source>
</evidence>
<feature type="domain" description="N-acetyltransferase" evidence="4">
    <location>
        <begin position="8"/>
        <end position="169"/>
    </location>
</feature>
<protein>
    <submittedName>
        <fullName evidence="5">RimJ/RimL family protein N-acetyltransferase</fullName>
    </submittedName>
</protein>
<evidence type="ECO:0000256" key="3">
    <source>
        <dbReference type="ARBA" id="ARBA00038502"/>
    </source>
</evidence>
<dbReference type="PANTHER" id="PTHR43792:SF8">
    <property type="entry name" value="[RIBOSOMAL PROTEIN US5]-ALANINE N-ACETYLTRANSFERASE"/>
    <property type="match status" value="1"/>
</dbReference>
<dbReference type="AlphaFoldDB" id="A0A495FLU2"/>
<accession>A0A495FLU2</accession>
<evidence type="ECO:0000256" key="2">
    <source>
        <dbReference type="ARBA" id="ARBA00023315"/>
    </source>
</evidence>
<comment type="caution">
    <text evidence="5">The sequence shown here is derived from an EMBL/GenBank/DDBJ whole genome shotgun (WGS) entry which is preliminary data.</text>
</comment>
<keyword evidence="2" id="KW-0012">Acyltransferase</keyword>
<dbReference type="RefSeq" id="WP_167467834.1">
    <property type="nucleotide sequence ID" value="NZ_RBIR01000001.1"/>
</dbReference>
<dbReference type="Gene3D" id="3.40.630.30">
    <property type="match status" value="1"/>
</dbReference>
<gene>
    <name evidence="5" type="ORF">C8D78_0524</name>
</gene>
<dbReference type="InterPro" id="IPR051531">
    <property type="entry name" value="N-acetyltransferase"/>
</dbReference>
<name>A0A495FLU2_9MICC</name>
<dbReference type="EMBL" id="RBIR01000001">
    <property type="protein sequence ID" value="RKR30203.1"/>
    <property type="molecule type" value="Genomic_DNA"/>
</dbReference>
<dbReference type="Proteomes" id="UP000276055">
    <property type="component" value="Unassembled WGS sequence"/>
</dbReference>
<dbReference type="PROSITE" id="PS51186">
    <property type="entry name" value="GNAT"/>
    <property type="match status" value="1"/>
</dbReference>
<dbReference type="InterPro" id="IPR016181">
    <property type="entry name" value="Acyl_CoA_acyltransferase"/>
</dbReference>
<sequence length="169" mass="18278">MQLRTERLLLREYTANDFDAVHAFASDQRIAKFVEWGPNTTADTKTFLETCLVAQSDPNRANFTLAVTVPPGDPIGSVGLSLTGGRGDLGYVIAPGLWGRGYATEAAESLLRFGMEELGLSEITATCRPGNVASARVLEKIGMSRNGLRKADKLIRGQWQDSLVFSVSA</sequence>
<keyword evidence="1 5" id="KW-0808">Transferase</keyword>
<dbReference type="SUPFAM" id="SSF55729">
    <property type="entry name" value="Acyl-CoA N-acyltransferases (Nat)"/>
    <property type="match status" value="1"/>
</dbReference>
<comment type="similarity">
    <text evidence="3">Belongs to the acetyltransferase family. RimJ subfamily.</text>
</comment>
<dbReference type="InterPro" id="IPR000182">
    <property type="entry name" value="GNAT_dom"/>
</dbReference>
<dbReference type="GO" id="GO:0016747">
    <property type="term" value="F:acyltransferase activity, transferring groups other than amino-acyl groups"/>
    <property type="evidence" value="ECO:0007669"/>
    <property type="project" value="InterPro"/>
</dbReference>
<evidence type="ECO:0000313" key="5">
    <source>
        <dbReference type="EMBL" id="RKR30203.1"/>
    </source>
</evidence>
<proteinExistence type="inferred from homology"/>
<reference evidence="5 6" key="1">
    <citation type="submission" date="2018-10" db="EMBL/GenBank/DDBJ databases">
        <title>Genomic Encyclopedia of Type Strains, Phase IV (KMG-IV): sequencing the most valuable type-strain genomes for metagenomic binning, comparative biology and taxonomic classification.</title>
        <authorList>
            <person name="Goeker M."/>
        </authorList>
    </citation>
    <scope>NUCLEOTIDE SEQUENCE [LARGE SCALE GENOMIC DNA]</scope>
    <source>
        <strain evidence="5 6">DSM 25586</strain>
    </source>
</reference>
<organism evidence="5 6">
    <name type="scientific">Arthrobacter oryzae</name>
    <dbReference type="NCBI Taxonomy" id="409290"/>
    <lineage>
        <taxon>Bacteria</taxon>
        <taxon>Bacillati</taxon>
        <taxon>Actinomycetota</taxon>
        <taxon>Actinomycetes</taxon>
        <taxon>Micrococcales</taxon>
        <taxon>Micrococcaceae</taxon>
        <taxon>Arthrobacter</taxon>
    </lineage>
</organism>
<dbReference type="Pfam" id="PF13302">
    <property type="entry name" value="Acetyltransf_3"/>
    <property type="match status" value="1"/>
</dbReference>
<evidence type="ECO:0000313" key="6">
    <source>
        <dbReference type="Proteomes" id="UP000276055"/>
    </source>
</evidence>